<dbReference type="AlphaFoldDB" id="A0A2M4DCJ9"/>
<proteinExistence type="predicted"/>
<evidence type="ECO:0000313" key="1">
    <source>
        <dbReference type="EMBL" id="MBW75313.1"/>
    </source>
</evidence>
<reference evidence="1" key="1">
    <citation type="submission" date="2018-01" db="EMBL/GenBank/DDBJ databases">
        <title>An insight into the sialome of Amazonian anophelines.</title>
        <authorList>
            <person name="Ribeiro J.M."/>
            <person name="Scarpassa V."/>
            <person name="Calvo E."/>
        </authorList>
    </citation>
    <scope>NUCLEOTIDE SEQUENCE</scope>
</reference>
<protein>
    <submittedName>
        <fullName evidence="1">Putative secreted protein</fullName>
    </submittedName>
</protein>
<name>A0A2M4DCJ9_ANODA</name>
<sequence length="94" mass="11050">MYVCIYIYFVGFYVCLLHLKDQSLICFPSPVRSYEECITERITQLFRVSGGDDCCYIYCYCYYFIVCSEKNPLHPDVLKSARGRLTRETLGSIR</sequence>
<dbReference type="EMBL" id="GGFL01011135">
    <property type="protein sequence ID" value="MBW75313.1"/>
    <property type="molecule type" value="Transcribed_RNA"/>
</dbReference>
<accession>A0A2M4DCJ9</accession>
<organism evidence="1">
    <name type="scientific">Anopheles darlingi</name>
    <name type="common">Mosquito</name>
    <dbReference type="NCBI Taxonomy" id="43151"/>
    <lineage>
        <taxon>Eukaryota</taxon>
        <taxon>Metazoa</taxon>
        <taxon>Ecdysozoa</taxon>
        <taxon>Arthropoda</taxon>
        <taxon>Hexapoda</taxon>
        <taxon>Insecta</taxon>
        <taxon>Pterygota</taxon>
        <taxon>Neoptera</taxon>
        <taxon>Endopterygota</taxon>
        <taxon>Diptera</taxon>
        <taxon>Nematocera</taxon>
        <taxon>Culicoidea</taxon>
        <taxon>Culicidae</taxon>
        <taxon>Anophelinae</taxon>
        <taxon>Anopheles</taxon>
    </lineage>
</organism>